<dbReference type="InterPro" id="IPR009057">
    <property type="entry name" value="Homeodomain-like_sf"/>
</dbReference>
<proteinExistence type="predicted"/>
<organism evidence="1 2">
    <name type="scientific">Paucilactobacillus suebicus DSM 5007 = KCTC 3549</name>
    <dbReference type="NCBI Taxonomy" id="1423807"/>
    <lineage>
        <taxon>Bacteria</taxon>
        <taxon>Bacillati</taxon>
        <taxon>Bacillota</taxon>
        <taxon>Bacilli</taxon>
        <taxon>Lactobacillales</taxon>
        <taxon>Lactobacillaceae</taxon>
        <taxon>Paucilactobacillus</taxon>
    </lineage>
</organism>
<dbReference type="SUPFAM" id="SSF46689">
    <property type="entry name" value="Homeodomain-like"/>
    <property type="match status" value="1"/>
</dbReference>
<dbReference type="Proteomes" id="UP000051820">
    <property type="component" value="Unassembled WGS sequence"/>
</dbReference>
<dbReference type="PATRIC" id="fig|1423807.3.peg.2538"/>
<reference evidence="1 2" key="1">
    <citation type="journal article" date="2015" name="Genome Announc.">
        <title>Expanding the biotechnology potential of lactobacilli through comparative genomics of 213 strains and associated genera.</title>
        <authorList>
            <person name="Sun Z."/>
            <person name="Harris H.M."/>
            <person name="McCann A."/>
            <person name="Guo C."/>
            <person name="Argimon S."/>
            <person name="Zhang W."/>
            <person name="Yang X."/>
            <person name="Jeffery I.B."/>
            <person name="Cooney J.C."/>
            <person name="Kagawa T.F."/>
            <person name="Liu W."/>
            <person name="Song Y."/>
            <person name="Salvetti E."/>
            <person name="Wrobel A."/>
            <person name="Rasinkangas P."/>
            <person name="Parkhill J."/>
            <person name="Rea M.C."/>
            <person name="O'Sullivan O."/>
            <person name="Ritari J."/>
            <person name="Douillard F.P."/>
            <person name="Paul Ross R."/>
            <person name="Yang R."/>
            <person name="Briner A.E."/>
            <person name="Felis G.E."/>
            <person name="de Vos W.M."/>
            <person name="Barrangou R."/>
            <person name="Klaenhammer T.R."/>
            <person name="Caufield P.W."/>
            <person name="Cui Y."/>
            <person name="Zhang H."/>
            <person name="O'Toole P.W."/>
        </authorList>
    </citation>
    <scope>NUCLEOTIDE SEQUENCE [LARGE SCALE GENOMIC DNA]</scope>
    <source>
        <strain evidence="1 2">DSM 5007</strain>
    </source>
</reference>
<dbReference type="EMBL" id="AZGF01000009">
    <property type="protein sequence ID" value="KRM12272.1"/>
    <property type="molecule type" value="Genomic_DNA"/>
</dbReference>
<evidence type="ECO:0000313" key="1">
    <source>
        <dbReference type="EMBL" id="KRM12272.1"/>
    </source>
</evidence>
<gene>
    <name evidence="1" type="ORF">FD16_GL002457</name>
</gene>
<dbReference type="OrthoDB" id="2329191at2"/>
<protein>
    <submittedName>
        <fullName evidence="1">Transcriptional regulator</fullName>
    </submittedName>
</protein>
<dbReference type="AlphaFoldDB" id="A0A0R1W337"/>
<sequence>MTQRILSKEKIVKQAVNLINSGQSATFTSIGKSLGSKSQAIYPYFKNPTALDNAIFAYSTHQLVENVQSELFGVPANQIIMAFAKYCRKYGLKNVNLLRYLLSFSENQRNSDDAHAATLELDALYEKIFTNVSDDPQTTLVIKRTVRNLIVGDIIHVGAGWFHNPIIDSDESFEVMIQNLLNK</sequence>
<dbReference type="RefSeq" id="WP_010621786.1">
    <property type="nucleotide sequence ID" value="NZ_AZGF01000009.1"/>
</dbReference>
<accession>A0A0R1W337</accession>
<dbReference type="eggNOG" id="COG1309">
    <property type="taxonomic scope" value="Bacteria"/>
</dbReference>
<comment type="caution">
    <text evidence="1">The sequence shown here is derived from an EMBL/GenBank/DDBJ whole genome shotgun (WGS) entry which is preliminary data.</text>
</comment>
<dbReference type="Gene3D" id="1.10.357.10">
    <property type="entry name" value="Tetracycline Repressor, domain 2"/>
    <property type="match status" value="1"/>
</dbReference>
<evidence type="ECO:0000313" key="2">
    <source>
        <dbReference type="Proteomes" id="UP000051820"/>
    </source>
</evidence>
<keyword evidence="2" id="KW-1185">Reference proteome</keyword>
<name>A0A0R1W337_9LACO</name>
<dbReference type="STRING" id="1423807.FD16_GL002457"/>